<dbReference type="EMBL" id="FNRI01000007">
    <property type="protein sequence ID" value="SEA83167.1"/>
    <property type="molecule type" value="Genomic_DNA"/>
</dbReference>
<feature type="transmembrane region" description="Helical" evidence="2">
    <location>
        <begin position="7"/>
        <end position="28"/>
    </location>
</feature>
<evidence type="ECO:0000259" key="3">
    <source>
        <dbReference type="Pfam" id="PF03733"/>
    </source>
</evidence>
<feature type="domain" description="Inner membrane component" evidence="3">
    <location>
        <begin position="4"/>
        <end position="53"/>
    </location>
</feature>
<dbReference type="Pfam" id="PF03733">
    <property type="entry name" value="YccF"/>
    <property type="match status" value="1"/>
</dbReference>
<feature type="region of interest" description="Disordered" evidence="1">
    <location>
        <begin position="360"/>
        <end position="391"/>
    </location>
</feature>
<feature type="transmembrane region" description="Helical" evidence="2">
    <location>
        <begin position="298"/>
        <end position="316"/>
    </location>
</feature>
<feature type="region of interest" description="Disordered" evidence="1">
    <location>
        <begin position="153"/>
        <end position="178"/>
    </location>
</feature>
<gene>
    <name evidence="4" type="ORF">SAMN05444145_10747</name>
</gene>
<dbReference type="AlphaFoldDB" id="A0A1H4EEA9"/>
<dbReference type="Proteomes" id="UP000183253">
    <property type="component" value="Unassembled WGS sequence"/>
</dbReference>
<feature type="compositionally biased region" description="Basic and acidic residues" evidence="1">
    <location>
        <begin position="360"/>
        <end position="374"/>
    </location>
</feature>
<name>A0A1H4EEA9_9BACT</name>
<sequence>MNGCLNILWHFPFFGFLFAFFYALFGAILCCTVVLYPVGLGFFQIARFLLTPFSSALVTRKELDLVRPEERSTAAAAFSTVITILYFPFGLIAAAGALFAMIGEFLSIIGIPCGIVWFKALPAIFMPVDKICVPKAVADEIARIKAGDTVRRYKGETGEPEPHSAERHFTEDPGETLPPMPEVRQYDDEKLHEIVSDAAMYRASLVEECRRELEIRSRSAEFTAQVRAMDNDKLHEVLASPQLYAEELIYACTLEQNERRRVWREEQAKEEEKLRLRREQEEKAAAERRTALWKKNRPYLFAALAVLILVGAGIKYHNYRKEQVRLEQERIAAEERRIAEERRAEEQRIAEQKQAEAERIAAEKRRKEAERLAAERQQQAEAQRKADRERREAGYYKPGELYEKDGVKGVVFTANGTHGQYIRLKQGRSMPWSTANREGNLPSMDEMKEIYRLLKTLNLTLKQAHGDCIEGSYWLSGRRNGIVWFCNMEATSWETHNCTEYDVRSKPYVKNALWIKSY</sequence>
<dbReference type="PANTHER" id="PTHR42903:SF1">
    <property type="entry name" value="INNER MEMBRANE PROTEIN YCCF"/>
    <property type="match status" value="1"/>
</dbReference>
<keyword evidence="2" id="KW-1133">Transmembrane helix</keyword>
<dbReference type="InterPro" id="IPR052937">
    <property type="entry name" value="Inner_membrane_protein"/>
</dbReference>
<evidence type="ECO:0000313" key="5">
    <source>
        <dbReference type="Proteomes" id="UP000183253"/>
    </source>
</evidence>
<feature type="transmembrane region" description="Helical" evidence="2">
    <location>
        <begin position="105"/>
        <end position="125"/>
    </location>
</feature>
<feature type="compositionally biased region" description="Basic and acidic residues" evidence="1">
    <location>
        <begin position="382"/>
        <end position="391"/>
    </location>
</feature>
<dbReference type="InterPro" id="IPR005185">
    <property type="entry name" value="YccF"/>
</dbReference>
<protein>
    <submittedName>
        <fullName evidence="4">Uncharacterized membrane protein YccF, DUF307 family</fullName>
    </submittedName>
</protein>
<feature type="compositionally biased region" description="Basic and acidic residues" evidence="1">
    <location>
        <begin position="153"/>
        <end position="171"/>
    </location>
</feature>
<evidence type="ECO:0000256" key="1">
    <source>
        <dbReference type="SAM" id="MobiDB-lite"/>
    </source>
</evidence>
<dbReference type="GO" id="GO:0005886">
    <property type="term" value="C:plasma membrane"/>
    <property type="evidence" value="ECO:0007669"/>
    <property type="project" value="TreeGrafter"/>
</dbReference>
<reference evidence="4 5" key="1">
    <citation type="submission" date="2016-10" db="EMBL/GenBank/DDBJ databases">
        <authorList>
            <person name="de Groot N.N."/>
        </authorList>
    </citation>
    <scope>NUCLEOTIDE SEQUENCE [LARGE SCALE GENOMIC DNA]</scope>
    <source>
        <strain evidence="4 5">DSM 25383</strain>
    </source>
</reference>
<dbReference type="PANTHER" id="PTHR42903">
    <property type="entry name" value="INNER MEMBRANE PROTEIN YCCF"/>
    <property type="match status" value="1"/>
</dbReference>
<evidence type="ECO:0000256" key="2">
    <source>
        <dbReference type="SAM" id="Phobius"/>
    </source>
</evidence>
<proteinExistence type="predicted"/>
<feature type="transmembrane region" description="Helical" evidence="2">
    <location>
        <begin position="74"/>
        <end position="99"/>
    </location>
</feature>
<keyword evidence="5" id="KW-1185">Reference proteome</keyword>
<organism evidence="4 5">
    <name type="scientific">Alistipes timonensis JC136</name>
    <dbReference type="NCBI Taxonomy" id="1033731"/>
    <lineage>
        <taxon>Bacteria</taxon>
        <taxon>Pseudomonadati</taxon>
        <taxon>Bacteroidota</taxon>
        <taxon>Bacteroidia</taxon>
        <taxon>Bacteroidales</taxon>
        <taxon>Rikenellaceae</taxon>
        <taxon>Alistipes</taxon>
    </lineage>
</organism>
<accession>A0A1H4EEA9</accession>
<keyword evidence="2" id="KW-0812">Transmembrane</keyword>
<dbReference type="RefSeq" id="WP_231290948.1">
    <property type="nucleotide sequence ID" value="NZ_CAEG01000016.1"/>
</dbReference>
<keyword evidence="2" id="KW-0472">Membrane</keyword>
<feature type="transmembrane region" description="Helical" evidence="2">
    <location>
        <begin position="34"/>
        <end position="53"/>
    </location>
</feature>
<evidence type="ECO:0000313" key="4">
    <source>
        <dbReference type="EMBL" id="SEA83167.1"/>
    </source>
</evidence>